<protein>
    <recommendedName>
        <fullName evidence="3">glucan endo-1,3-beta-D-glucosidase</fullName>
        <ecNumber evidence="3">3.2.1.39</ecNumber>
    </recommendedName>
</protein>
<dbReference type="Gene3D" id="1.20.5.420">
    <property type="entry name" value="Immunoglobulin FC, subunit C"/>
    <property type="match status" value="1"/>
</dbReference>
<evidence type="ECO:0000259" key="11">
    <source>
        <dbReference type="Pfam" id="PF17652"/>
    </source>
</evidence>
<dbReference type="VEuPathDB" id="FungiDB:KRP23_3058"/>
<dbReference type="VEuPathDB" id="FungiDB:KRP23_3060"/>
<keyword evidence="4" id="KW-0378">Hydrolase</keyword>
<keyword evidence="7" id="KW-0961">Cell wall biogenesis/degradation</keyword>
<comment type="catalytic activity">
    <reaction evidence="1">
        <text>Hydrolysis of (1-&gt;3)-beta-D-glucosidic linkages in (1-&gt;3)-beta-D-glucans.</text>
        <dbReference type="EC" id="3.2.1.39"/>
    </reaction>
</comment>
<dbReference type="AlphaFoldDB" id="H3H864"/>
<comment type="similarity">
    <text evidence="2">Belongs to the glycosyl hydrolase 81 family.</text>
</comment>
<dbReference type="VEuPathDB" id="FungiDB:KRP22_15020"/>
<feature type="domain" description="Glycosyl hydrolase family 81 N-terminal" evidence="10">
    <location>
        <begin position="69"/>
        <end position="255"/>
    </location>
</feature>
<reference evidence="13" key="1">
    <citation type="journal article" date="2006" name="Science">
        <title>Phytophthora genome sequences uncover evolutionary origins and mechanisms of pathogenesis.</title>
        <authorList>
            <person name="Tyler B.M."/>
            <person name="Tripathy S."/>
            <person name="Zhang X."/>
            <person name="Dehal P."/>
            <person name="Jiang R.H."/>
            <person name="Aerts A."/>
            <person name="Arredondo F.D."/>
            <person name="Baxter L."/>
            <person name="Bensasson D."/>
            <person name="Beynon J.L."/>
            <person name="Chapman J."/>
            <person name="Damasceno C.M."/>
            <person name="Dorrance A.E."/>
            <person name="Dou D."/>
            <person name="Dickerman A.W."/>
            <person name="Dubchak I.L."/>
            <person name="Garbelotto M."/>
            <person name="Gijzen M."/>
            <person name="Gordon S.G."/>
            <person name="Govers F."/>
            <person name="Grunwald N.J."/>
            <person name="Huang W."/>
            <person name="Ivors K.L."/>
            <person name="Jones R.W."/>
            <person name="Kamoun S."/>
            <person name="Krampis K."/>
            <person name="Lamour K.H."/>
            <person name="Lee M.K."/>
            <person name="McDonald W.H."/>
            <person name="Medina M."/>
            <person name="Meijer H.J."/>
            <person name="Nordberg E.K."/>
            <person name="Maclean D.J."/>
            <person name="Ospina-Giraldo M.D."/>
            <person name="Morris P.F."/>
            <person name="Phuntumart V."/>
            <person name="Putnam N.H."/>
            <person name="Rash S."/>
            <person name="Rose J.K."/>
            <person name="Sakihama Y."/>
            <person name="Salamov A.A."/>
            <person name="Savidor A."/>
            <person name="Scheuring C.F."/>
            <person name="Smith B.M."/>
            <person name="Sobral B.W."/>
            <person name="Terry A."/>
            <person name="Torto-Alalibo T.A."/>
            <person name="Win J."/>
            <person name="Xu Z."/>
            <person name="Zhang H."/>
            <person name="Grigoriev I.V."/>
            <person name="Rokhsar D.S."/>
            <person name="Boore J.L."/>
        </authorList>
    </citation>
    <scope>NUCLEOTIDE SEQUENCE [LARGE SCALE GENOMIC DNA]</scope>
    <source>
        <strain evidence="13">Pr102</strain>
    </source>
</reference>
<dbReference type="OMA" id="MYWIATR"/>
<evidence type="ECO:0000256" key="2">
    <source>
        <dbReference type="ARBA" id="ARBA00010730"/>
    </source>
</evidence>
<dbReference type="PANTHER" id="PTHR31983:SF0">
    <property type="entry name" value="GLUCAN ENDO-1,3-BETA-D-GLUCOSIDASE 2"/>
    <property type="match status" value="1"/>
</dbReference>
<dbReference type="eggNOG" id="KOG2254">
    <property type="taxonomic scope" value="Eukaryota"/>
</dbReference>
<dbReference type="Gene3D" id="2.70.98.30">
    <property type="entry name" value="Golgi alpha-mannosidase II, domain 4"/>
    <property type="match status" value="1"/>
</dbReference>
<evidence type="ECO:0000256" key="5">
    <source>
        <dbReference type="ARBA" id="ARBA00023277"/>
    </source>
</evidence>
<evidence type="ECO:0000259" key="10">
    <source>
        <dbReference type="Pfam" id="PF03639"/>
    </source>
</evidence>
<dbReference type="Pfam" id="PF03639">
    <property type="entry name" value="Glyco_hydro_81"/>
    <property type="match status" value="1"/>
</dbReference>
<evidence type="ECO:0000256" key="7">
    <source>
        <dbReference type="ARBA" id="ARBA00023316"/>
    </source>
</evidence>
<keyword evidence="8" id="KW-0624">Polysaccharide degradation</keyword>
<feature type="signal peptide" evidence="9">
    <location>
        <begin position="1"/>
        <end position="20"/>
    </location>
</feature>
<keyword evidence="5" id="KW-0119">Carbohydrate metabolism</keyword>
<keyword evidence="13" id="KW-1185">Reference proteome</keyword>
<dbReference type="GO" id="GO:0071555">
    <property type="term" value="P:cell wall organization"/>
    <property type="evidence" value="ECO:0007669"/>
    <property type="project" value="UniProtKB-KW"/>
</dbReference>
<dbReference type="Pfam" id="PF17652">
    <property type="entry name" value="Glyco_hydro81C"/>
    <property type="match status" value="1"/>
</dbReference>
<evidence type="ECO:0000313" key="12">
    <source>
        <dbReference type="EnsemblProtists" id="Phyra86971"/>
    </source>
</evidence>
<dbReference type="VEuPathDB" id="FungiDB:KRP22_5641"/>
<dbReference type="InterPro" id="IPR005200">
    <property type="entry name" value="Endo-beta-glucanase"/>
</dbReference>
<dbReference type="InterPro" id="IPR040451">
    <property type="entry name" value="GH81_N"/>
</dbReference>
<keyword evidence="9" id="KW-0732">Signal</keyword>
<name>H3H864_PHYRM</name>
<reference evidence="12" key="2">
    <citation type="submission" date="2015-06" db="UniProtKB">
        <authorList>
            <consortium name="EnsemblProtists"/>
        </authorList>
    </citation>
    <scope>IDENTIFICATION</scope>
    <source>
        <strain evidence="12">Pr102</strain>
    </source>
</reference>
<dbReference type="EMBL" id="DS567302">
    <property type="status" value="NOT_ANNOTATED_CDS"/>
    <property type="molecule type" value="Genomic_DNA"/>
</dbReference>
<feature type="chain" id="PRO_5008959255" description="glucan endo-1,3-beta-D-glucosidase" evidence="9">
    <location>
        <begin position="21"/>
        <end position="804"/>
    </location>
</feature>
<evidence type="ECO:0000256" key="3">
    <source>
        <dbReference type="ARBA" id="ARBA00012780"/>
    </source>
</evidence>
<evidence type="ECO:0000256" key="6">
    <source>
        <dbReference type="ARBA" id="ARBA00023295"/>
    </source>
</evidence>
<dbReference type="GO" id="GO:0000272">
    <property type="term" value="P:polysaccharide catabolic process"/>
    <property type="evidence" value="ECO:0007669"/>
    <property type="project" value="UniProtKB-KW"/>
</dbReference>
<dbReference type="Proteomes" id="UP000005238">
    <property type="component" value="Unassembled WGS sequence"/>
</dbReference>
<dbReference type="InParanoid" id="H3H864"/>
<accession>H3H864</accession>
<dbReference type="EC" id="3.2.1.39" evidence="3"/>
<dbReference type="PROSITE" id="PS52008">
    <property type="entry name" value="GH81"/>
    <property type="match status" value="1"/>
</dbReference>
<organism evidence="12 13">
    <name type="scientific">Phytophthora ramorum</name>
    <name type="common">Sudden oak death agent</name>
    <dbReference type="NCBI Taxonomy" id="164328"/>
    <lineage>
        <taxon>Eukaryota</taxon>
        <taxon>Sar</taxon>
        <taxon>Stramenopiles</taxon>
        <taxon>Oomycota</taxon>
        <taxon>Peronosporomycetes</taxon>
        <taxon>Peronosporales</taxon>
        <taxon>Peronosporaceae</taxon>
        <taxon>Phytophthora</taxon>
    </lineage>
</organism>
<evidence type="ECO:0000256" key="9">
    <source>
        <dbReference type="SAM" id="SignalP"/>
    </source>
</evidence>
<feature type="domain" description="Glycosyl hydrolase family 81 C-terminal" evidence="11">
    <location>
        <begin position="259"/>
        <end position="535"/>
    </location>
</feature>
<evidence type="ECO:0000256" key="1">
    <source>
        <dbReference type="ARBA" id="ARBA00000382"/>
    </source>
</evidence>
<evidence type="ECO:0000313" key="13">
    <source>
        <dbReference type="Proteomes" id="UP000005238"/>
    </source>
</evidence>
<keyword evidence="6" id="KW-0326">Glycosidase</keyword>
<sequence length="804" mass="87560">MTGIRRALLLLWSCAHCVSAVGVQLQLPFPVASHPLQLSAQLFAASERLPLDAHVANVSAAAQPKLLADVPFPTGAWWTNLVLVEGRSAVVSMPYVHKILDEKLHVSFPFRVVAPRDIESGFISQMVVSSQAASLAHHVVNFDAFSTTVRFSRGQKEEFRVYLVRGSPYVTMEYSRSYPVVEAMDGLAITRFKKLEGLTMTDGQQTTFATFAAELNNGQTWYLYASDKKLELHLDANGRVTSDEEFTGVLRVALCLDAKTFGGLITNDGWHDEGADYGNGYYNDHHFHYGYFTYALAAIRKFDPEFIEKHAQACALIMGDIGTPLFNSNTSFFNDLPVRLMFPTARHKDWFVGHSYASGLFPMEDGKSQESSSEDLNAYYALALFSSLDEKATEGQGDSSYHQYARLLLATELRSVKKYWHMSENSKIYEPVFSKNAMVGVVGEMSVVYNTWFGDRAVYIHGINMLPFTPFTPQLLDEEFVAREYALLSQDLPDLSQYDIWRSIVVMDHAILDAEEAWDELTNTVKTFDTWSSRTNAMYWVATRPSWFAQKNRAALSKPEVDADEMCFGFPACATVGENGTALTCCGTLPGCCPSVLGCCPQEDPALLPSNACFGEHECAVLGLGCCNTIDGCCEPDPVSGAVSGCCKNQHPVIRNTTHKVADKAKDSAVCYGEPVCEAAKLDCCGAPGGCCSGSAKLDCCSAATPSAASKASHPSETDTCQGQPLCGAAGLDCCGWDGGCCKPDPKTGDKLDCCHDEPSSEIIPIRSGRGHDEDEDNSEDSAIGDTVARIFIGLGGAILLVAI</sequence>
<dbReference type="InterPro" id="IPR040720">
    <property type="entry name" value="GH81_C"/>
</dbReference>
<dbReference type="PANTHER" id="PTHR31983">
    <property type="entry name" value="ENDO-1,3(4)-BETA-GLUCANASE 1"/>
    <property type="match status" value="1"/>
</dbReference>
<dbReference type="EnsemblProtists" id="Phyra86971">
    <property type="protein sequence ID" value="Phyra86971"/>
    <property type="gene ID" value="Phyra86971"/>
</dbReference>
<dbReference type="GO" id="GO:0042973">
    <property type="term" value="F:glucan endo-1,3-beta-D-glucosidase activity"/>
    <property type="evidence" value="ECO:0007669"/>
    <property type="project" value="UniProtKB-EC"/>
</dbReference>
<evidence type="ECO:0000256" key="8">
    <source>
        <dbReference type="ARBA" id="ARBA00023326"/>
    </source>
</evidence>
<evidence type="ECO:0000256" key="4">
    <source>
        <dbReference type="ARBA" id="ARBA00022801"/>
    </source>
</evidence>
<dbReference type="GO" id="GO:0052861">
    <property type="term" value="F:endo-1,3(4)-beta-glucanase activity"/>
    <property type="evidence" value="ECO:0007669"/>
    <property type="project" value="InterPro"/>
</dbReference>
<proteinExistence type="inferred from homology"/>